<dbReference type="PANTHER" id="PTHR37984:SF8">
    <property type="entry name" value="CCHC-TYPE DOMAIN-CONTAINING PROTEIN"/>
    <property type="match status" value="1"/>
</dbReference>
<proteinExistence type="predicted"/>
<reference evidence="1 2" key="1">
    <citation type="submission" date="2024-05" db="EMBL/GenBank/DDBJ databases">
        <title>Genome sequencing and assembly of Indian major carp, Cirrhinus mrigala (Hamilton, 1822).</title>
        <authorList>
            <person name="Mohindra V."/>
            <person name="Chowdhury L.M."/>
            <person name="Lal K."/>
            <person name="Jena J.K."/>
        </authorList>
    </citation>
    <scope>NUCLEOTIDE SEQUENCE [LARGE SCALE GENOMIC DNA]</scope>
    <source>
        <strain evidence="1">CM1030</strain>
        <tissue evidence="1">Blood</tissue>
    </source>
</reference>
<name>A0ABD0MHG2_CIRMR</name>
<keyword evidence="2" id="KW-1185">Reference proteome</keyword>
<accession>A0ABD0MHG2</accession>
<protein>
    <submittedName>
        <fullName evidence="1">Uncharacterized protein</fullName>
    </submittedName>
</protein>
<dbReference type="PANTHER" id="PTHR37984">
    <property type="entry name" value="PROTEIN CBG26694"/>
    <property type="match status" value="1"/>
</dbReference>
<feature type="non-terminal residue" evidence="1">
    <location>
        <position position="130"/>
    </location>
</feature>
<evidence type="ECO:0000313" key="2">
    <source>
        <dbReference type="Proteomes" id="UP001529510"/>
    </source>
</evidence>
<dbReference type="Proteomes" id="UP001529510">
    <property type="component" value="Unassembled WGS sequence"/>
</dbReference>
<sequence>RYHLNVIYKRGRELYVADALSRAHLPTADTPEAIEGYDLLALGEVLSSRRIEELKQTTQAEALCKRLKDTILTGWPDSYKDISHDIHPFYAMRDELTVDDGLILRGQRYVIPHSLQKHYLTQHHQGHPGL</sequence>
<dbReference type="AlphaFoldDB" id="A0ABD0MHG2"/>
<gene>
    <name evidence="1" type="ORF">M9458_055050</name>
</gene>
<feature type="non-terminal residue" evidence="1">
    <location>
        <position position="1"/>
    </location>
</feature>
<dbReference type="EMBL" id="JAMKFB020000392">
    <property type="protein sequence ID" value="KAL0149645.1"/>
    <property type="molecule type" value="Genomic_DNA"/>
</dbReference>
<evidence type="ECO:0000313" key="1">
    <source>
        <dbReference type="EMBL" id="KAL0149645.1"/>
    </source>
</evidence>
<organism evidence="1 2">
    <name type="scientific">Cirrhinus mrigala</name>
    <name type="common">Mrigala</name>
    <dbReference type="NCBI Taxonomy" id="683832"/>
    <lineage>
        <taxon>Eukaryota</taxon>
        <taxon>Metazoa</taxon>
        <taxon>Chordata</taxon>
        <taxon>Craniata</taxon>
        <taxon>Vertebrata</taxon>
        <taxon>Euteleostomi</taxon>
        <taxon>Actinopterygii</taxon>
        <taxon>Neopterygii</taxon>
        <taxon>Teleostei</taxon>
        <taxon>Ostariophysi</taxon>
        <taxon>Cypriniformes</taxon>
        <taxon>Cyprinidae</taxon>
        <taxon>Labeoninae</taxon>
        <taxon>Labeonini</taxon>
        <taxon>Cirrhinus</taxon>
    </lineage>
</organism>
<dbReference type="InterPro" id="IPR050951">
    <property type="entry name" value="Retrovirus_Pol_polyprotein"/>
</dbReference>
<comment type="caution">
    <text evidence="1">The sequence shown here is derived from an EMBL/GenBank/DDBJ whole genome shotgun (WGS) entry which is preliminary data.</text>
</comment>